<keyword evidence="4" id="KW-1133">Transmembrane helix</keyword>
<dbReference type="RefSeq" id="XP_020547055.1">
    <property type="nucleotide sequence ID" value="XM_020691396.1"/>
</dbReference>
<accession>A0A8M8UST7</accession>
<comment type="subcellular location">
    <subcellularLocation>
        <location evidence="1">Mitochondrion</location>
    </subcellularLocation>
</comment>
<dbReference type="Gene3D" id="1.20.5.500">
    <property type="entry name" value="Single helix bin"/>
    <property type="match status" value="1"/>
</dbReference>
<comment type="similarity">
    <text evidence="2">Belongs to the ATPase inhibitor family.</text>
</comment>
<dbReference type="PANTHER" id="PTHR33878">
    <property type="entry name" value="OS08G0559000 PROTEIN"/>
    <property type="match status" value="1"/>
</dbReference>
<keyword evidence="3" id="KW-0496">Mitochondrion</keyword>
<reference evidence="6" key="1">
    <citation type="submission" date="2025-08" db="UniProtKB">
        <authorList>
            <consortium name="RefSeq"/>
        </authorList>
    </citation>
    <scope>IDENTIFICATION</scope>
</reference>
<evidence type="ECO:0000313" key="5">
    <source>
        <dbReference type="Proteomes" id="UP000504604"/>
    </source>
</evidence>
<proteinExistence type="inferred from homology"/>
<dbReference type="KEGG" id="sind:105179677"/>
<evidence type="ECO:0000256" key="1">
    <source>
        <dbReference type="ARBA" id="ARBA00004173"/>
    </source>
</evidence>
<dbReference type="AlphaFoldDB" id="A0A8M8UST7"/>
<evidence type="ECO:0000313" key="6">
    <source>
        <dbReference type="RefSeq" id="XP_020547055.1"/>
    </source>
</evidence>
<name>A0A8M8UST7_SESIN</name>
<keyword evidence="5" id="KW-1185">Reference proteome</keyword>
<dbReference type="GeneID" id="105179677"/>
<evidence type="ECO:0000256" key="3">
    <source>
        <dbReference type="ARBA" id="ARBA00023128"/>
    </source>
</evidence>
<dbReference type="PANTHER" id="PTHR33878:SF4">
    <property type="entry name" value="OS08G0558900 PROTEIN"/>
    <property type="match status" value="1"/>
</dbReference>
<keyword evidence="4" id="KW-0472">Membrane</keyword>
<dbReference type="GO" id="GO:0042030">
    <property type="term" value="F:ATPase inhibitor activity"/>
    <property type="evidence" value="ECO:0007669"/>
    <property type="project" value="InterPro"/>
</dbReference>
<protein>
    <submittedName>
        <fullName evidence="6">Uncharacterized protein LOC105179677</fullName>
    </submittedName>
</protein>
<evidence type="ECO:0000256" key="4">
    <source>
        <dbReference type="SAM" id="Phobius"/>
    </source>
</evidence>
<dbReference type="Pfam" id="PF04568">
    <property type="entry name" value="IATP"/>
    <property type="match status" value="1"/>
</dbReference>
<dbReference type="GO" id="GO:0005739">
    <property type="term" value="C:mitochondrion"/>
    <property type="evidence" value="ECO:0007669"/>
    <property type="project" value="UniProtKB-SubCell"/>
</dbReference>
<evidence type="ECO:0000256" key="2">
    <source>
        <dbReference type="ARBA" id="ARBA00010901"/>
    </source>
</evidence>
<sequence length="117" mass="14018">MAMRSVVSRSGLCRLMEGNWRSSASSLRYFSDDKGRVLSEEERAKETMYIQKMEKERLEKLKKKTEQEKAEQEKSDKVNFYRFFYLFDCCVFVYVSFTCIDYNVLVCFGFCRNERKS</sequence>
<dbReference type="InterPro" id="IPR045284">
    <property type="entry name" value="At2g27730-like"/>
</dbReference>
<feature type="transmembrane region" description="Helical" evidence="4">
    <location>
        <begin position="83"/>
        <end position="111"/>
    </location>
</feature>
<dbReference type="Proteomes" id="UP000504604">
    <property type="component" value="Unplaced"/>
</dbReference>
<dbReference type="InterPro" id="IPR007648">
    <property type="entry name" value="ATPase_inhibitor_mt"/>
</dbReference>
<organism evidence="5 6">
    <name type="scientific">Sesamum indicum</name>
    <name type="common">Oriental sesame</name>
    <name type="synonym">Sesamum orientale</name>
    <dbReference type="NCBI Taxonomy" id="4182"/>
    <lineage>
        <taxon>Eukaryota</taxon>
        <taxon>Viridiplantae</taxon>
        <taxon>Streptophyta</taxon>
        <taxon>Embryophyta</taxon>
        <taxon>Tracheophyta</taxon>
        <taxon>Spermatophyta</taxon>
        <taxon>Magnoliopsida</taxon>
        <taxon>eudicotyledons</taxon>
        <taxon>Gunneridae</taxon>
        <taxon>Pentapetalae</taxon>
        <taxon>asterids</taxon>
        <taxon>lamiids</taxon>
        <taxon>Lamiales</taxon>
        <taxon>Pedaliaceae</taxon>
        <taxon>Sesamum</taxon>
    </lineage>
</organism>
<gene>
    <name evidence="6" type="primary">LOC105179677</name>
</gene>
<keyword evidence="4" id="KW-0812">Transmembrane</keyword>
<dbReference type="OrthoDB" id="691961at2759"/>